<evidence type="ECO:0000256" key="12">
    <source>
        <dbReference type="ARBA" id="ARBA00034617"/>
    </source>
</evidence>
<feature type="domain" description="UvrD-like helicase C-terminal" evidence="18">
    <location>
        <begin position="328"/>
        <end position="643"/>
    </location>
</feature>
<keyword evidence="8 15" id="KW-0067">ATP-binding</keyword>
<dbReference type="InterPro" id="IPR000212">
    <property type="entry name" value="DNA_helicase_UvrD/REP"/>
</dbReference>
<dbReference type="Pfam" id="PF12705">
    <property type="entry name" value="PDDEXK_1"/>
    <property type="match status" value="1"/>
</dbReference>
<feature type="binding site" evidence="15">
    <location>
        <begin position="47"/>
        <end position="54"/>
    </location>
    <ligand>
        <name>ATP</name>
        <dbReference type="ChEBI" id="CHEBI:30616"/>
    </ligand>
</feature>
<evidence type="ECO:0000256" key="1">
    <source>
        <dbReference type="ARBA" id="ARBA00009922"/>
    </source>
</evidence>
<evidence type="ECO:0000256" key="14">
    <source>
        <dbReference type="ARBA" id="ARBA00048988"/>
    </source>
</evidence>
<keyword evidence="11" id="KW-0413">Isomerase</keyword>
<keyword evidence="6 15" id="KW-0347">Helicase</keyword>
<evidence type="ECO:0000256" key="2">
    <source>
        <dbReference type="ARBA" id="ARBA00022722"/>
    </source>
</evidence>
<name>A0ABW1JGH6_9ACTN</name>
<dbReference type="RefSeq" id="WP_345715008.1">
    <property type="nucleotide sequence ID" value="NZ_BAABFP010000002.1"/>
</dbReference>
<dbReference type="InterPro" id="IPR038726">
    <property type="entry name" value="PDDEXK_AddAB-type"/>
</dbReference>
<evidence type="ECO:0000259" key="18">
    <source>
        <dbReference type="PROSITE" id="PS51217"/>
    </source>
</evidence>
<evidence type="ECO:0000256" key="5">
    <source>
        <dbReference type="ARBA" id="ARBA00022801"/>
    </source>
</evidence>
<proteinExistence type="inferred from homology"/>
<dbReference type="Pfam" id="PF00580">
    <property type="entry name" value="UvrD-helicase"/>
    <property type="match status" value="1"/>
</dbReference>
<dbReference type="InterPro" id="IPR027417">
    <property type="entry name" value="P-loop_NTPase"/>
</dbReference>
<evidence type="ECO:0000256" key="10">
    <source>
        <dbReference type="ARBA" id="ARBA00023204"/>
    </source>
</evidence>
<comment type="caution">
    <text evidence="19">The sequence shown here is derived from an EMBL/GenBank/DDBJ whole genome shotgun (WGS) entry which is preliminary data.</text>
</comment>
<organism evidence="19 20">
    <name type="scientific">Angustibacter luteus</name>
    <dbReference type="NCBI Taxonomy" id="658456"/>
    <lineage>
        <taxon>Bacteria</taxon>
        <taxon>Bacillati</taxon>
        <taxon>Actinomycetota</taxon>
        <taxon>Actinomycetes</taxon>
        <taxon>Kineosporiales</taxon>
        <taxon>Kineosporiaceae</taxon>
    </lineage>
</organism>
<evidence type="ECO:0000256" key="6">
    <source>
        <dbReference type="ARBA" id="ARBA00022806"/>
    </source>
</evidence>
<evidence type="ECO:0000256" key="11">
    <source>
        <dbReference type="ARBA" id="ARBA00023235"/>
    </source>
</evidence>
<comment type="similarity">
    <text evidence="1">Belongs to the helicase family. UvrD subfamily.</text>
</comment>
<dbReference type="SUPFAM" id="SSF52540">
    <property type="entry name" value="P-loop containing nucleoside triphosphate hydrolases"/>
    <property type="match status" value="1"/>
</dbReference>
<comment type="catalytic activity">
    <reaction evidence="14">
        <text>ATP + H2O = ADP + phosphate + H(+)</text>
        <dbReference type="Rhea" id="RHEA:13065"/>
        <dbReference type="ChEBI" id="CHEBI:15377"/>
        <dbReference type="ChEBI" id="CHEBI:15378"/>
        <dbReference type="ChEBI" id="CHEBI:30616"/>
        <dbReference type="ChEBI" id="CHEBI:43474"/>
        <dbReference type="ChEBI" id="CHEBI:456216"/>
        <dbReference type="EC" id="5.6.2.4"/>
    </reaction>
</comment>
<evidence type="ECO:0000256" key="16">
    <source>
        <dbReference type="SAM" id="MobiDB-lite"/>
    </source>
</evidence>
<dbReference type="InterPro" id="IPR014016">
    <property type="entry name" value="UvrD-like_ATP-bd"/>
</dbReference>
<evidence type="ECO:0000256" key="3">
    <source>
        <dbReference type="ARBA" id="ARBA00022741"/>
    </source>
</evidence>
<evidence type="ECO:0000256" key="13">
    <source>
        <dbReference type="ARBA" id="ARBA00034808"/>
    </source>
</evidence>
<feature type="region of interest" description="Disordered" evidence="16">
    <location>
        <begin position="723"/>
        <end position="750"/>
    </location>
</feature>
<keyword evidence="5 15" id="KW-0378">Hydrolase</keyword>
<dbReference type="Gene3D" id="1.10.10.160">
    <property type="match status" value="1"/>
</dbReference>
<sequence length="1080" mass="113213">MNPLPRTDSAPQLRLQRARVATGRAVSLDAEQLAAVQHRGRPLRVLGAPGTGKTTVLVEAVVARVAQGLDPGRVLVLAPTRLAASRLREQVSARLAATVQEPLGRTPASFAFGVLRLAAAAQGEPAPRLITGPEQDVILRELLAGHRQGQGGDPGWPAELAPALGTRGFRGELRDLLMRAVERGVPPDELAALGVEHGRPEWVAGARALHEYLDVTALATPGGYDPAAIASEAVAALLSDDRLLAQVREQVQLVAMDDAHEATAAVADLLRVVVGGRPGLLLTGDPDSVAQSFRGADLGLLLGSGDDAGAAESIVLRTSWRQGSELRAVTARVAERIGAAGGARQRHVQQPDAVVGPDEVVVHVVRTAQHEVALVADALRRKHLLHGVPWSQMAVLVRGRSRAGDLRRGLSHAGVPVEVPLTELPVRDQPAVVPLLDAFAVGLAGLESEALDAERAQALLLSPIGGADAMGLRRLRRALRAADAPTEPDPGGTPDPDAAPVPYSDDLLVQALRDPARLALVDRFTSAPARRVAAVLRAATEACAAEAATSETVLWAVWSVTGLAERWQRVALGGGPAGRRADRDLDAVVALFDAAARFMDRLPQAGPGQFLEYLRGQDVPADTLAERGAGDAVALLTAAAAAGQQWRVVVVAGVQEGTWPDLRPRGSLLGAEHLVDVLTGRDGSRRAAAAAVRDDETRLFHVAVSRASESLLVTAVRDDEQQPSTFLDLVDPPPAAADGRAPDGFTTTARWDDDGVRAVTTPGPPMSLAGVVAALRQHLTDPRTPPDEASEAARRLARLALAGVPGAAPQDWYGLAPLSDDHPLATGEPVRVSPSKVEEFDRCPLRWLLTQAGGSGPSSGSQALGNLVHDLAAELPEATEAELVEALHARWHVLGLRPGWVGDIGRRRAEQVVRKLAGYLVDARGRELVGAELPVDVRLELPGGPVRLVGRVDRLERTADGLRVVDLKTGKSAPKAADLPTNPQLGAYQVAVQGGAFADVAPGEPAAGAALVQLGTPTKTYRPQDQPALPPDGGWAVELVDEVAQGMASAGFDAQLNDICDRCPVRTSCPARGEGRPVTA</sequence>
<protein>
    <recommendedName>
        <fullName evidence="13">DNA 3'-5' helicase</fullName>
        <ecNumber evidence="13">5.6.2.4</ecNumber>
    </recommendedName>
</protein>
<dbReference type="Gene3D" id="3.40.50.300">
    <property type="entry name" value="P-loop containing nucleotide triphosphate hydrolases"/>
    <property type="match status" value="3"/>
</dbReference>
<keyword evidence="9" id="KW-0238">DNA-binding</keyword>
<dbReference type="InterPro" id="IPR013986">
    <property type="entry name" value="DExx_box_DNA_helicase_dom_sf"/>
</dbReference>
<evidence type="ECO:0000256" key="9">
    <source>
        <dbReference type="ARBA" id="ARBA00023125"/>
    </source>
</evidence>
<evidence type="ECO:0000256" key="4">
    <source>
        <dbReference type="ARBA" id="ARBA00022763"/>
    </source>
</evidence>
<accession>A0ABW1JGH6</accession>
<dbReference type="EC" id="5.6.2.4" evidence="13"/>
<keyword evidence="3 15" id="KW-0547">Nucleotide-binding</keyword>
<evidence type="ECO:0000256" key="15">
    <source>
        <dbReference type="PROSITE-ProRule" id="PRU00560"/>
    </source>
</evidence>
<dbReference type="PANTHER" id="PTHR11070">
    <property type="entry name" value="UVRD / RECB / PCRA DNA HELICASE FAMILY MEMBER"/>
    <property type="match status" value="1"/>
</dbReference>
<evidence type="ECO:0000256" key="8">
    <source>
        <dbReference type="ARBA" id="ARBA00022840"/>
    </source>
</evidence>
<dbReference type="InterPro" id="IPR011604">
    <property type="entry name" value="PDDEXK-like_dom_sf"/>
</dbReference>
<feature type="domain" description="UvrD-like helicase ATP-binding" evidence="17">
    <location>
        <begin position="26"/>
        <end position="323"/>
    </location>
</feature>
<keyword evidence="7" id="KW-0269">Exonuclease</keyword>
<dbReference type="PROSITE" id="PS51217">
    <property type="entry name" value="UVRD_HELICASE_CTER"/>
    <property type="match status" value="1"/>
</dbReference>
<keyword evidence="2" id="KW-0540">Nuclease</keyword>
<evidence type="ECO:0000313" key="19">
    <source>
        <dbReference type="EMBL" id="MFC6008299.1"/>
    </source>
</evidence>
<keyword evidence="4" id="KW-0227">DNA damage</keyword>
<comment type="catalytic activity">
    <reaction evidence="12">
        <text>Couples ATP hydrolysis with the unwinding of duplex DNA by translocating in the 3'-5' direction.</text>
        <dbReference type="EC" id="5.6.2.4"/>
    </reaction>
</comment>
<evidence type="ECO:0000313" key="20">
    <source>
        <dbReference type="Proteomes" id="UP001596189"/>
    </source>
</evidence>
<evidence type="ECO:0000256" key="7">
    <source>
        <dbReference type="ARBA" id="ARBA00022839"/>
    </source>
</evidence>
<dbReference type="Proteomes" id="UP001596189">
    <property type="component" value="Unassembled WGS sequence"/>
</dbReference>
<dbReference type="InterPro" id="IPR014017">
    <property type="entry name" value="DNA_helicase_UvrD-like_C"/>
</dbReference>
<gene>
    <name evidence="19" type="ORF">ACFQDO_14270</name>
</gene>
<keyword evidence="10" id="KW-0234">DNA repair</keyword>
<keyword evidence="20" id="KW-1185">Reference proteome</keyword>
<dbReference type="PROSITE" id="PS51198">
    <property type="entry name" value="UVRD_HELICASE_ATP_BIND"/>
    <property type="match status" value="1"/>
</dbReference>
<dbReference type="PANTHER" id="PTHR11070:SF59">
    <property type="entry name" value="DNA 3'-5' HELICASE"/>
    <property type="match status" value="1"/>
</dbReference>
<evidence type="ECO:0000259" key="17">
    <source>
        <dbReference type="PROSITE" id="PS51198"/>
    </source>
</evidence>
<dbReference type="GO" id="GO:0004386">
    <property type="term" value="F:helicase activity"/>
    <property type="evidence" value="ECO:0007669"/>
    <property type="project" value="UniProtKB-KW"/>
</dbReference>
<dbReference type="Gene3D" id="3.90.320.10">
    <property type="match status" value="1"/>
</dbReference>
<dbReference type="EMBL" id="JBHSRD010000004">
    <property type="protein sequence ID" value="MFC6008299.1"/>
    <property type="molecule type" value="Genomic_DNA"/>
</dbReference>
<reference evidence="20" key="1">
    <citation type="journal article" date="2019" name="Int. J. Syst. Evol. Microbiol.">
        <title>The Global Catalogue of Microorganisms (GCM) 10K type strain sequencing project: providing services to taxonomists for standard genome sequencing and annotation.</title>
        <authorList>
            <consortium name="The Broad Institute Genomics Platform"/>
            <consortium name="The Broad Institute Genome Sequencing Center for Infectious Disease"/>
            <person name="Wu L."/>
            <person name="Ma J."/>
        </authorList>
    </citation>
    <scope>NUCLEOTIDE SEQUENCE [LARGE SCALE GENOMIC DNA]</scope>
    <source>
        <strain evidence="20">KACC 14249</strain>
    </source>
</reference>